<protein>
    <submittedName>
        <fullName evidence="4">Retrovirus-related Pol polyprotein from transposon opus</fullName>
    </submittedName>
</protein>
<keyword evidence="5" id="KW-1185">Reference proteome</keyword>
<dbReference type="Proteomes" id="UP000075243">
    <property type="component" value="Unassembled WGS sequence"/>
</dbReference>
<dbReference type="CDD" id="cd09279">
    <property type="entry name" value="RNase_HI_like"/>
    <property type="match status" value="1"/>
</dbReference>
<dbReference type="InterPro" id="IPR041588">
    <property type="entry name" value="Integrase_H2C2"/>
</dbReference>
<dbReference type="GO" id="GO:0003676">
    <property type="term" value="F:nucleic acid binding"/>
    <property type="evidence" value="ECO:0007669"/>
    <property type="project" value="InterPro"/>
</dbReference>
<dbReference type="PANTHER" id="PTHR48475">
    <property type="entry name" value="RIBONUCLEASE H"/>
    <property type="match status" value="1"/>
</dbReference>
<dbReference type="Gene3D" id="3.10.10.10">
    <property type="entry name" value="HIV Type 1 Reverse Transcriptase, subunit A, domain 1"/>
    <property type="match status" value="1"/>
</dbReference>
<dbReference type="GO" id="GO:0004523">
    <property type="term" value="F:RNA-DNA hybrid ribonuclease activity"/>
    <property type="evidence" value="ECO:0007669"/>
    <property type="project" value="InterPro"/>
</dbReference>
<organism evidence="4 5">
    <name type="scientific">Cajanus cajan</name>
    <name type="common">Pigeon pea</name>
    <name type="synonym">Cajanus indicus</name>
    <dbReference type="NCBI Taxonomy" id="3821"/>
    <lineage>
        <taxon>Eukaryota</taxon>
        <taxon>Viridiplantae</taxon>
        <taxon>Streptophyta</taxon>
        <taxon>Embryophyta</taxon>
        <taxon>Tracheophyta</taxon>
        <taxon>Spermatophyta</taxon>
        <taxon>Magnoliopsida</taxon>
        <taxon>eudicotyledons</taxon>
        <taxon>Gunneridae</taxon>
        <taxon>Pentapetalae</taxon>
        <taxon>rosids</taxon>
        <taxon>fabids</taxon>
        <taxon>Fabales</taxon>
        <taxon>Fabaceae</taxon>
        <taxon>Papilionoideae</taxon>
        <taxon>50 kb inversion clade</taxon>
        <taxon>NPAAA clade</taxon>
        <taxon>indigoferoid/millettioid clade</taxon>
        <taxon>Phaseoleae</taxon>
        <taxon>Cajanus</taxon>
    </lineage>
</organism>
<dbReference type="InterPro" id="IPR043128">
    <property type="entry name" value="Rev_trsase/Diguanyl_cyclase"/>
</dbReference>
<dbReference type="PANTHER" id="PTHR48475:SF2">
    <property type="entry name" value="RIBONUCLEASE H"/>
    <property type="match status" value="1"/>
</dbReference>
<dbReference type="Pfam" id="PF17921">
    <property type="entry name" value="Integrase_H2C2"/>
    <property type="match status" value="1"/>
</dbReference>
<proteinExistence type="predicted"/>
<evidence type="ECO:0000313" key="4">
    <source>
        <dbReference type="EMBL" id="KYP42371.1"/>
    </source>
</evidence>
<evidence type="ECO:0000259" key="3">
    <source>
        <dbReference type="Pfam" id="PF17921"/>
    </source>
</evidence>
<dbReference type="InterPro" id="IPR043502">
    <property type="entry name" value="DNA/RNA_pol_sf"/>
</dbReference>
<dbReference type="Gene3D" id="3.30.420.10">
    <property type="entry name" value="Ribonuclease H-like superfamily/Ribonuclease H"/>
    <property type="match status" value="2"/>
</dbReference>
<dbReference type="EMBL" id="KQ483720">
    <property type="protein sequence ID" value="KYP42371.1"/>
    <property type="molecule type" value="Genomic_DNA"/>
</dbReference>
<dbReference type="CDD" id="cd01647">
    <property type="entry name" value="RT_LTR"/>
    <property type="match status" value="1"/>
</dbReference>
<gene>
    <name evidence="4" type="ORF">KK1_036244</name>
</gene>
<dbReference type="SUPFAM" id="SSF56672">
    <property type="entry name" value="DNA/RNA polymerases"/>
    <property type="match status" value="1"/>
</dbReference>
<evidence type="ECO:0000313" key="5">
    <source>
        <dbReference type="Proteomes" id="UP000075243"/>
    </source>
</evidence>
<accession>A0A151RIR4</accession>
<reference evidence="4" key="1">
    <citation type="journal article" date="2012" name="Nat. Biotechnol.">
        <title>Draft genome sequence of pigeonpea (Cajanus cajan), an orphan legume crop of resource-poor farmers.</title>
        <authorList>
            <person name="Varshney R.K."/>
            <person name="Chen W."/>
            <person name="Li Y."/>
            <person name="Bharti A.K."/>
            <person name="Saxena R.K."/>
            <person name="Schlueter J.A."/>
            <person name="Donoghue M.T."/>
            <person name="Azam S."/>
            <person name="Fan G."/>
            <person name="Whaley A.M."/>
            <person name="Farmer A.D."/>
            <person name="Sheridan J."/>
            <person name="Iwata A."/>
            <person name="Tuteja R."/>
            <person name="Penmetsa R.V."/>
            <person name="Wu W."/>
            <person name="Upadhyaya H.D."/>
            <person name="Yang S.P."/>
            <person name="Shah T."/>
            <person name="Saxena K.B."/>
            <person name="Michael T."/>
            <person name="McCombie W.R."/>
            <person name="Yang B."/>
            <person name="Zhang G."/>
            <person name="Yang H."/>
            <person name="Wang J."/>
            <person name="Spillane C."/>
            <person name="Cook D.R."/>
            <person name="May G.D."/>
            <person name="Xu X."/>
            <person name="Jackson S.A."/>
        </authorList>
    </citation>
    <scope>NUCLEOTIDE SEQUENCE [LARGE SCALE GENOMIC DNA]</scope>
</reference>
<dbReference type="Gramene" id="C.cajan_35043.t">
    <property type="protein sequence ID" value="C.cajan_35043.t"/>
    <property type="gene ID" value="C.cajan_35043"/>
</dbReference>
<feature type="domain" description="Reverse transcriptase" evidence="1">
    <location>
        <begin position="99"/>
        <end position="166"/>
    </location>
</feature>
<dbReference type="SUPFAM" id="SSF53098">
    <property type="entry name" value="Ribonuclease H-like"/>
    <property type="match status" value="1"/>
</dbReference>
<feature type="domain" description="Integrase zinc-binding" evidence="3">
    <location>
        <begin position="386"/>
        <end position="439"/>
    </location>
</feature>
<dbReference type="AlphaFoldDB" id="A0A151RIR4"/>
<feature type="domain" description="RNase H type-1" evidence="2">
    <location>
        <begin position="209"/>
        <end position="277"/>
    </location>
</feature>
<evidence type="ECO:0000259" key="1">
    <source>
        <dbReference type="Pfam" id="PF00078"/>
    </source>
</evidence>
<dbReference type="Pfam" id="PF00078">
    <property type="entry name" value="RVT_1"/>
    <property type="match status" value="1"/>
</dbReference>
<dbReference type="InterPro" id="IPR036397">
    <property type="entry name" value="RNaseH_sf"/>
</dbReference>
<dbReference type="Gene3D" id="3.30.70.270">
    <property type="match status" value="1"/>
</dbReference>
<dbReference type="Gene3D" id="1.10.340.70">
    <property type="match status" value="1"/>
</dbReference>
<dbReference type="Pfam" id="PF13456">
    <property type="entry name" value="RVT_3"/>
    <property type="match status" value="1"/>
</dbReference>
<sequence length="520" mass="58454">MPGIDPDFHCHRLSVFRDAKPIAQKKRKMGEDRTRAVKEETMKLLQVGFIREVKYSTWLANVVMVKKSNGKWRMCIDYTDLNKACPKDAYPLPHIDALRLMDKIFRHQIGTCLEVYVDDMVIKSNSSSDHLKDLSTIFDEVRQHHMRLNPAKCTFGVAGRKFLGFMLSKRGIEANPDKCQAIISMKSPHNIKEVQRLAGRIASLAHGSSNQRGSGAGIILEGPGQVVIEQSLRFGFKKSNNQAEYEALLAGLRLAQDLGVTKIQCWSDSQVVTGQVNVKHTPRELNTRADQLAKLASSKKISHLRSMMQQELHKPSITQAECLQVQQGTPNWMTGIVENLTTGSLPTNPLEAKKMKTVAGRYTLIAGELYKRGMSTPLLKCLAPEQAQYVVREIHEGICGTHLGGRTLATKVIRAGYYWPTLLTNCVNFVQQCKPCQQHGPLTHQPPEELRIKHKMTSVEHPQTNGQAEAANKVILKELKRRLGQAKGTWPDCLPELLWAYRCTPQSSTRETPFRLTYGE</sequence>
<dbReference type="InterPro" id="IPR002156">
    <property type="entry name" value="RNaseH_domain"/>
</dbReference>
<dbReference type="InterPro" id="IPR000477">
    <property type="entry name" value="RT_dom"/>
</dbReference>
<dbReference type="InterPro" id="IPR012337">
    <property type="entry name" value="RNaseH-like_sf"/>
</dbReference>
<evidence type="ECO:0000259" key="2">
    <source>
        <dbReference type="Pfam" id="PF13456"/>
    </source>
</evidence>
<name>A0A151RIR4_CAJCA</name>